<protein>
    <submittedName>
        <fullName evidence="4">Uncharacterized protein</fullName>
    </submittedName>
</protein>
<sequence length="436" mass="47441">MRLPSRIFSVLDLPGSVEIQVIIPREKVATTEYQQDEKASIISEGDSIASSDPSSPKDADQKVDLALPLMLESAQVNSKLDVTKVSVGAFSGKYGQEVVNAIYGLGDTINDLDTSFHCAYSLLLRVDSNKYKDSDGKMVEYAPTWRQYHEAAGKCYADRYAQEVPEKLEKLRNILRDPRTEDETLDETRKRASKTIQLLEASINVLLKDMDETEKKATKLGANLKTLSDQIKVLSGGLGHGLVRLDTGVDVSVTKAAEESVRNAQKKLDEIEKKVATHSKIAVGGSVCVAGIGCFAGAKCASSILAALGVSAASIVFASILGVSLVKLVFPKKLTAPTRELTEAEEKLKDVNAIQDEVRNIATGLGRIMEIWSSIQSDAVQLREWLKGCLNADVPVEDVAGRLSENRIGLIYDILCQMLQIYATQVSVRALKPLEA</sequence>
<keyword evidence="3" id="KW-0472">Membrane</keyword>
<dbReference type="AlphaFoldDB" id="A0A9W8JBU9"/>
<proteinExistence type="predicted"/>
<accession>A0A9W8JBU9</accession>
<gene>
    <name evidence="4" type="ORF">H1R20_g7149</name>
</gene>
<feature type="non-terminal residue" evidence="4">
    <location>
        <position position="436"/>
    </location>
</feature>
<dbReference type="SUPFAM" id="SSF58100">
    <property type="entry name" value="Bacterial hemolysins"/>
    <property type="match status" value="1"/>
</dbReference>
<dbReference type="Proteomes" id="UP001140091">
    <property type="component" value="Unassembled WGS sequence"/>
</dbReference>
<keyword evidence="1" id="KW-0175">Coiled coil</keyword>
<keyword evidence="3" id="KW-0812">Transmembrane</keyword>
<evidence type="ECO:0000256" key="1">
    <source>
        <dbReference type="SAM" id="Coils"/>
    </source>
</evidence>
<reference evidence="4" key="1">
    <citation type="submission" date="2022-06" db="EMBL/GenBank/DDBJ databases">
        <title>Genome Sequence of Candolleomyces eurysporus.</title>
        <authorList>
            <person name="Buettner E."/>
        </authorList>
    </citation>
    <scope>NUCLEOTIDE SEQUENCE</scope>
    <source>
        <strain evidence="4">VTCC 930004</strain>
    </source>
</reference>
<name>A0A9W8JBU9_9AGAR</name>
<comment type="caution">
    <text evidence="4">The sequence shown here is derived from an EMBL/GenBank/DDBJ whole genome shotgun (WGS) entry which is preliminary data.</text>
</comment>
<keyword evidence="3" id="KW-1133">Transmembrane helix</keyword>
<feature type="coiled-coil region" evidence="1">
    <location>
        <begin position="196"/>
        <end position="230"/>
    </location>
</feature>
<feature type="transmembrane region" description="Helical" evidence="3">
    <location>
        <begin position="304"/>
        <end position="330"/>
    </location>
</feature>
<feature type="region of interest" description="Disordered" evidence="2">
    <location>
        <begin position="41"/>
        <end position="60"/>
    </location>
</feature>
<keyword evidence="5" id="KW-1185">Reference proteome</keyword>
<dbReference type="OrthoDB" id="10343861at2759"/>
<evidence type="ECO:0000313" key="4">
    <source>
        <dbReference type="EMBL" id="KAJ2929954.1"/>
    </source>
</evidence>
<dbReference type="EMBL" id="JANBPK010000853">
    <property type="protein sequence ID" value="KAJ2929954.1"/>
    <property type="molecule type" value="Genomic_DNA"/>
</dbReference>
<feature type="coiled-coil region" evidence="1">
    <location>
        <begin position="254"/>
        <end position="281"/>
    </location>
</feature>
<dbReference type="Gene3D" id="1.20.1170.10">
    <property type="match status" value="1"/>
</dbReference>
<evidence type="ECO:0000256" key="3">
    <source>
        <dbReference type="SAM" id="Phobius"/>
    </source>
</evidence>
<evidence type="ECO:0000256" key="2">
    <source>
        <dbReference type="SAM" id="MobiDB-lite"/>
    </source>
</evidence>
<evidence type="ECO:0000313" key="5">
    <source>
        <dbReference type="Proteomes" id="UP001140091"/>
    </source>
</evidence>
<organism evidence="4 5">
    <name type="scientific">Candolleomyces eurysporus</name>
    <dbReference type="NCBI Taxonomy" id="2828524"/>
    <lineage>
        <taxon>Eukaryota</taxon>
        <taxon>Fungi</taxon>
        <taxon>Dikarya</taxon>
        <taxon>Basidiomycota</taxon>
        <taxon>Agaricomycotina</taxon>
        <taxon>Agaricomycetes</taxon>
        <taxon>Agaricomycetidae</taxon>
        <taxon>Agaricales</taxon>
        <taxon>Agaricineae</taxon>
        <taxon>Psathyrellaceae</taxon>
        <taxon>Candolleomyces</taxon>
    </lineage>
</organism>